<evidence type="ECO:0000256" key="3">
    <source>
        <dbReference type="ARBA" id="ARBA00014638"/>
    </source>
</evidence>
<evidence type="ECO:0000256" key="1">
    <source>
        <dbReference type="ARBA" id="ARBA00004173"/>
    </source>
</evidence>
<keyword evidence="4" id="KW-0496">Mitochondrion</keyword>
<dbReference type="EMBL" id="SWFS01000356">
    <property type="protein sequence ID" value="KAA8908889.1"/>
    <property type="molecule type" value="Genomic_DNA"/>
</dbReference>
<dbReference type="Pfam" id="PF10356">
    <property type="entry name" value="RRG7"/>
    <property type="match status" value="1"/>
</dbReference>
<accession>A0A642V041</accession>
<name>A0A642V041_9ASCO</name>
<dbReference type="PANTHER" id="PTHR28133">
    <property type="entry name" value="REQUIRED FOR RESPIRATORY GROWTH PROTEIN 7, MITOCHONDRIAL"/>
    <property type="match status" value="1"/>
</dbReference>
<evidence type="ECO:0000313" key="5">
    <source>
        <dbReference type="EMBL" id="KAA8908889.1"/>
    </source>
</evidence>
<evidence type="ECO:0000313" key="6">
    <source>
        <dbReference type="Proteomes" id="UP000761534"/>
    </source>
</evidence>
<dbReference type="PANTHER" id="PTHR28133:SF1">
    <property type="entry name" value="REQUIRED FOR RESPIRATORY GROWTH PROTEIN 7, MITOCHONDRIAL"/>
    <property type="match status" value="1"/>
</dbReference>
<dbReference type="OrthoDB" id="20734at2759"/>
<reference evidence="5" key="1">
    <citation type="journal article" date="2019" name="G3 (Bethesda)">
        <title>Genome Assemblies of Two Rare Opportunistic Yeast Pathogens: Diutina rugosa (syn. Candida rugosa) and Trichomonascus ciferrii (syn. Candida ciferrii).</title>
        <authorList>
            <person name="Mixao V."/>
            <person name="Saus E."/>
            <person name="Hansen A.P."/>
            <person name="Lass-Florl C."/>
            <person name="Gabaldon T."/>
        </authorList>
    </citation>
    <scope>NUCLEOTIDE SEQUENCE</scope>
    <source>
        <strain evidence="5">CBS 4856</strain>
    </source>
</reference>
<dbReference type="InterPro" id="IPR018828">
    <property type="entry name" value="RRG7"/>
</dbReference>
<dbReference type="Proteomes" id="UP000761534">
    <property type="component" value="Unassembled WGS sequence"/>
</dbReference>
<dbReference type="AlphaFoldDB" id="A0A642V041"/>
<proteinExistence type="inferred from homology"/>
<protein>
    <recommendedName>
        <fullName evidence="3">Required for respiratory growth protein 7, mitochondrial</fullName>
    </recommendedName>
</protein>
<evidence type="ECO:0000256" key="4">
    <source>
        <dbReference type="ARBA" id="ARBA00023128"/>
    </source>
</evidence>
<comment type="similarity">
    <text evidence="2">Belongs to the RRG7 family.</text>
</comment>
<comment type="caution">
    <text evidence="5">The sequence shown here is derived from an EMBL/GenBank/DDBJ whole genome shotgun (WGS) entry which is preliminary data.</text>
</comment>
<gene>
    <name evidence="5" type="ORF">TRICI_004702</name>
</gene>
<dbReference type="VEuPathDB" id="FungiDB:TRICI_004702"/>
<keyword evidence="6" id="KW-1185">Reference proteome</keyword>
<organism evidence="5 6">
    <name type="scientific">Trichomonascus ciferrii</name>
    <dbReference type="NCBI Taxonomy" id="44093"/>
    <lineage>
        <taxon>Eukaryota</taxon>
        <taxon>Fungi</taxon>
        <taxon>Dikarya</taxon>
        <taxon>Ascomycota</taxon>
        <taxon>Saccharomycotina</taxon>
        <taxon>Dipodascomycetes</taxon>
        <taxon>Dipodascales</taxon>
        <taxon>Trichomonascaceae</taxon>
        <taxon>Trichomonascus</taxon>
        <taxon>Trichomonascus ciferrii complex</taxon>
    </lineage>
</organism>
<evidence type="ECO:0000256" key="2">
    <source>
        <dbReference type="ARBA" id="ARBA00009554"/>
    </source>
</evidence>
<sequence length="244" mass="27270">MILSCIKRVSCGRIRPVLTRFLRASTAKHHDLESYLQFLQTQANVATESTYYKGLLYEYTVQHALKKLIGISPLTRCGGTGDNGIDLMGSWNIQKAKKKLDSLTILVQCKASKTKTGARLFREMEGVHSYHVSKSRQEGRTLLIVAAPSAITKQGFAQFQTTDVPILYCQINRVQPIYDTKQDTFRIDNFEHYSVVQGLLANHAAQALLEKCDLSTAKINVLMKGNSVEHKKASPPVVQKITLT</sequence>
<dbReference type="GO" id="GO:0005739">
    <property type="term" value="C:mitochondrion"/>
    <property type="evidence" value="ECO:0007669"/>
    <property type="project" value="UniProtKB-SubCell"/>
</dbReference>
<comment type="subcellular location">
    <subcellularLocation>
        <location evidence="1">Mitochondrion</location>
    </subcellularLocation>
</comment>